<dbReference type="PANTHER" id="PTHR47237">
    <property type="entry name" value="SLL0310 PROTEIN"/>
    <property type="match status" value="1"/>
</dbReference>
<dbReference type="Pfam" id="PF00583">
    <property type="entry name" value="Acetyltransf_1"/>
    <property type="match status" value="1"/>
</dbReference>
<evidence type="ECO:0008006" key="6">
    <source>
        <dbReference type="Google" id="ProtNLM"/>
    </source>
</evidence>
<dbReference type="InterPro" id="IPR052729">
    <property type="entry name" value="Acyl/Acetyltrans_Enzymes"/>
</dbReference>
<accession>A0ABR3QRV6</accession>
<evidence type="ECO:0000256" key="1">
    <source>
        <dbReference type="SAM" id="MobiDB-lite"/>
    </source>
</evidence>
<name>A0ABR3QRV6_9PLEO</name>
<dbReference type="Gene3D" id="3.40.630.90">
    <property type="match status" value="1"/>
</dbReference>
<dbReference type="InterPro" id="IPR016181">
    <property type="entry name" value="Acyl_CoA_acyltransferase"/>
</dbReference>
<dbReference type="PANTHER" id="PTHR47237:SF1">
    <property type="entry name" value="SLL0310 PROTEIN"/>
    <property type="match status" value="1"/>
</dbReference>
<evidence type="ECO:0000313" key="5">
    <source>
        <dbReference type="Proteomes" id="UP001521222"/>
    </source>
</evidence>
<dbReference type="CDD" id="cd04301">
    <property type="entry name" value="NAT_SF"/>
    <property type="match status" value="1"/>
</dbReference>
<reference evidence="4 5" key="1">
    <citation type="submission" date="2024-02" db="EMBL/GenBank/DDBJ databases">
        <title>De novo assembly and annotation of 12 fungi associated with fruit tree decline syndrome in Ontario, Canada.</title>
        <authorList>
            <person name="Sulman M."/>
            <person name="Ellouze W."/>
            <person name="Ilyukhin E."/>
        </authorList>
    </citation>
    <scope>NUCLEOTIDE SEQUENCE [LARGE SCALE GENOMIC DNA]</scope>
    <source>
        <strain evidence="4 5">M97-236</strain>
    </source>
</reference>
<organism evidence="4 5">
    <name type="scientific">Nothophoma quercina</name>
    <dbReference type="NCBI Taxonomy" id="749835"/>
    <lineage>
        <taxon>Eukaryota</taxon>
        <taxon>Fungi</taxon>
        <taxon>Dikarya</taxon>
        <taxon>Ascomycota</taxon>
        <taxon>Pezizomycotina</taxon>
        <taxon>Dothideomycetes</taxon>
        <taxon>Pleosporomycetidae</taxon>
        <taxon>Pleosporales</taxon>
        <taxon>Pleosporineae</taxon>
        <taxon>Didymellaceae</taxon>
        <taxon>Nothophoma</taxon>
    </lineage>
</organism>
<evidence type="ECO:0000259" key="2">
    <source>
        <dbReference type="Pfam" id="PF00583"/>
    </source>
</evidence>
<dbReference type="Proteomes" id="UP001521222">
    <property type="component" value="Unassembled WGS sequence"/>
</dbReference>
<feature type="region of interest" description="Disordered" evidence="1">
    <location>
        <begin position="58"/>
        <end position="81"/>
    </location>
</feature>
<evidence type="ECO:0000259" key="3">
    <source>
        <dbReference type="Pfam" id="PF18014"/>
    </source>
</evidence>
<gene>
    <name evidence="4" type="ORF">SLS59_008668</name>
</gene>
<proteinExistence type="predicted"/>
<dbReference type="InterPro" id="IPR000182">
    <property type="entry name" value="GNAT_dom"/>
</dbReference>
<evidence type="ECO:0000313" key="4">
    <source>
        <dbReference type="EMBL" id="KAL1594855.1"/>
    </source>
</evidence>
<dbReference type="Pfam" id="PF18014">
    <property type="entry name" value="Acetyltransf_18"/>
    <property type="match status" value="1"/>
</dbReference>
<feature type="domain" description="N-acetyltransferase" evidence="2">
    <location>
        <begin position="76"/>
        <end position="118"/>
    </location>
</feature>
<dbReference type="InterPro" id="IPR041496">
    <property type="entry name" value="YitH/HolE_GNAT"/>
</dbReference>
<dbReference type="SUPFAM" id="SSF55729">
    <property type="entry name" value="Acyl-CoA N-acyltransferases (Nat)"/>
    <property type="match status" value="1"/>
</dbReference>
<feature type="compositionally biased region" description="Polar residues" evidence="1">
    <location>
        <begin position="58"/>
        <end position="67"/>
    </location>
</feature>
<comment type="caution">
    <text evidence="4">The sequence shown here is derived from an EMBL/GenBank/DDBJ whole genome shotgun (WGS) entry which is preliminary data.</text>
</comment>
<feature type="compositionally biased region" description="Low complexity" evidence="1">
    <location>
        <begin position="68"/>
        <end position="80"/>
    </location>
</feature>
<dbReference type="EMBL" id="JAKIXB020000034">
    <property type="protein sequence ID" value="KAL1594855.1"/>
    <property type="molecule type" value="Genomic_DNA"/>
</dbReference>
<sequence length="339" mass="36562">MAPPPHTLHSAKSLHEATSLWYPLIRSLGWNRSPFDGPTHYHAALDGKTWLLITPHNASSKPNSSKLDSATGSGSISSDSKPQGCVVALPYPNGTGWIGFFIMNEAYRGQGLGGALWRGMDTVWSSAETQVVGLDGVEEQVPTYTRRGFVDVGRIPVMACSISAVAALNAQSEEVGNRIEAEGEVRDIKAADRSELAALDLAHTGLDRRRYWITSDLLDRDDVFGYVHYTDARLTGLVLVRGCEAGHRIGPLFAPDAGVATHLLRLAMRHLSITSSEGSLAAEVFDANPEAKKVFKTLGWSGVGVEYHRMWKDGRAPDAQQEGGLGTKSMFAIFDAGCG</sequence>
<keyword evidence="5" id="KW-1185">Reference proteome</keyword>
<feature type="domain" description="YitH/HolE acetyltransferase (GNAT)" evidence="3">
    <location>
        <begin position="198"/>
        <end position="320"/>
    </location>
</feature>
<dbReference type="Gene3D" id="3.40.630.30">
    <property type="match status" value="1"/>
</dbReference>
<protein>
    <recommendedName>
        <fullName evidence="6">N-acetyltransferase domain-containing protein</fullName>
    </recommendedName>
</protein>